<dbReference type="Proteomes" id="UP000224567">
    <property type="component" value="Unassembled WGS sequence"/>
</dbReference>
<accession>A0A2G2VPG0</accession>
<evidence type="ECO:0000313" key="3">
    <source>
        <dbReference type="Proteomes" id="UP000224567"/>
    </source>
</evidence>
<dbReference type="EMBL" id="MLFT02000011">
    <property type="protein sequence ID" value="PHT34843.1"/>
    <property type="molecule type" value="Genomic_DNA"/>
</dbReference>
<name>A0A2G2VPG0_CAPBA</name>
<organism evidence="2 3">
    <name type="scientific">Capsicum baccatum</name>
    <name type="common">Peruvian pepper</name>
    <dbReference type="NCBI Taxonomy" id="33114"/>
    <lineage>
        <taxon>Eukaryota</taxon>
        <taxon>Viridiplantae</taxon>
        <taxon>Streptophyta</taxon>
        <taxon>Embryophyta</taxon>
        <taxon>Tracheophyta</taxon>
        <taxon>Spermatophyta</taxon>
        <taxon>Magnoliopsida</taxon>
        <taxon>eudicotyledons</taxon>
        <taxon>Gunneridae</taxon>
        <taxon>Pentapetalae</taxon>
        <taxon>asterids</taxon>
        <taxon>lamiids</taxon>
        <taxon>Solanales</taxon>
        <taxon>Solanaceae</taxon>
        <taxon>Solanoideae</taxon>
        <taxon>Capsiceae</taxon>
        <taxon>Capsicum</taxon>
    </lineage>
</organism>
<dbReference type="AlphaFoldDB" id="A0A2G2VPG0"/>
<feature type="region of interest" description="Disordered" evidence="1">
    <location>
        <begin position="26"/>
        <end position="74"/>
    </location>
</feature>
<keyword evidence="3" id="KW-1185">Reference proteome</keyword>
<dbReference type="OrthoDB" id="1288476at2759"/>
<protein>
    <submittedName>
        <fullName evidence="2">Uncharacterized protein</fullName>
    </submittedName>
</protein>
<evidence type="ECO:0000256" key="1">
    <source>
        <dbReference type="SAM" id="MobiDB-lite"/>
    </source>
</evidence>
<dbReference type="STRING" id="33114.A0A2G2VPG0"/>
<proteinExistence type="predicted"/>
<reference evidence="2 3" key="1">
    <citation type="journal article" date="2017" name="Genome Biol.">
        <title>New reference genome sequences of hot pepper reveal the massive evolution of plant disease-resistance genes by retroduplication.</title>
        <authorList>
            <person name="Kim S."/>
            <person name="Park J."/>
            <person name="Yeom S.I."/>
            <person name="Kim Y.M."/>
            <person name="Seo E."/>
            <person name="Kim K.T."/>
            <person name="Kim M.S."/>
            <person name="Lee J.M."/>
            <person name="Cheong K."/>
            <person name="Shin H.S."/>
            <person name="Kim S.B."/>
            <person name="Han K."/>
            <person name="Lee J."/>
            <person name="Park M."/>
            <person name="Lee H.A."/>
            <person name="Lee H.Y."/>
            <person name="Lee Y."/>
            <person name="Oh S."/>
            <person name="Lee J.H."/>
            <person name="Choi E."/>
            <person name="Choi E."/>
            <person name="Lee S.E."/>
            <person name="Jeon J."/>
            <person name="Kim H."/>
            <person name="Choi G."/>
            <person name="Song H."/>
            <person name="Lee J."/>
            <person name="Lee S.C."/>
            <person name="Kwon J.K."/>
            <person name="Lee H.Y."/>
            <person name="Koo N."/>
            <person name="Hong Y."/>
            <person name="Kim R.W."/>
            <person name="Kang W.H."/>
            <person name="Huh J.H."/>
            <person name="Kang B.C."/>
            <person name="Yang T.J."/>
            <person name="Lee Y.H."/>
            <person name="Bennetzen J.L."/>
            <person name="Choi D."/>
        </authorList>
    </citation>
    <scope>NUCLEOTIDE SEQUENCE [LARGE SCALE GENOMIC DNA]</scope>
    <source>
        <strain evidence="3">cv. PBC81</strain>
    </source>
</reference>
<feature type="compositionally biased region" description="Acidic residues" evidence="1">
    <location>
        <begin position="41"/>
        <end position="74"/>
    </location>
</feature>
<comment type="caution">
    <text evidence="2">The sequence shown here is derived from an EMBL/GenBank/DDBJ whole genome shotgun (WGS) entry which is preliminary data.</text>
</comment>
<reference evidence="3" key="2">
    <citation type="journal article" date="2017" name="J. Anim. Genet.">
        <title>Multiple reference genome sequences of hot pepper reveal the massive evolution of plant disease resistance genes by retroduplication.</title>
        <authorList>
            <person name="Kim S."/>
            <person name="Park J."/>
            <person name="Yeom S.-I."/>
            <person name="Kim Y.-M."/>
            <person name="Seo E."/>
            <person name="Kim K.-T."/>
            <person name="Kim M.-S."/>
            <person name="Lee J.M."/>
            <person name="Cheong K."/>
            <person name="Shin H.-S."/>
            <person name="Kim S.-B."/>
            <person name="Han K."/>
            <person name="Lee J."/>
            <person name="Park M."/>
            <person name="Lee H.-A."/>
            <person name="Lee H.-Y."/>
            <person name="Lee Y."/>
            <person name="Oh S."/>
            <person name="Lee J.H."/>
            <person name="Choi E."/>
            <person name="Choi E."/>
            <person name="Lee S.E."/>
            <person name="Jeon J."/>
            <person name="Kim H."/>
            <person name="Choi G."/>
            <person name="Song H."/>
            <person name="Lee J."/>
            <person name="Lee S.-C."/>
            <person name="Kwon J.-K."/>
            <person name="Lee H.-Y."/>
            <person name="Koo N."/>
            <person name="Hong Y."/>
            <person name="Kim R.W."/>
            <person name="Kang W.-H."/>
            <person name="Huh J.H."/>
            <person name="Kang B.-C."/>
            <person name="Yang T.-J."/>
            <person name="Lee Y.-H."/>
            <person name="Bennetzen J.L."/>
            <person name="Choi D."/>
        </authorList>
    </citation>
    <scope>NUCLEOTIDE SEQUENCE [LARGE SCALE GENOMIC DNA]</scope>
    <source>
        <strain evidence="3">cv. PBC81</strain>
    </source>
</reference>
<gene>
    <name evidence="2" type="ORF">CQW23_26643</name>
</gene>
<evidence type="ECO:0000313" key="2">
    <source>
        <dbReference type="EMBL" id="PHT34843.1"/>
    </source>
</evidence>
<sequence>MACSDNMELDNDNIRIQREDINGVSVEAPSLNSKEEVDLVGVDESDHEDLDDFSDSAADEETTEHDEVEDDDWM</sequence>